<protein>
    <submittedName>
        <fullName evidence="1">Uncharacterized protein</fullName>
    </submittedName>
</protein>
<gene>
    <name evidence="1" type="ORF">TM448B05042_0005</name>
</gene>
<name>A0A6M3Y0P5_9ZZZZ</name>
<proteinExistence type="predicted"/>
<dbReference type="EMBL" id="MT145121">
    <property type="protein sequence ID" value="QJI03809.1"/>
    <property type="molecule type" value="Genomic_DNA"/>
</dbReference>
<accession>A0A6M3Y0P5</accession>
<sequence length="154" mass="17080">MAHGLPDYYRGVDIAYQALSEMINRPKYGAAQKVSGNVVVGAYQETTLFSVSGKGVTYSGIVFCDHTSTREGLGTNLYVDDEPCAGQSFAYLNQWGAKKERSYPFYLLAYDNTNFIYCVALARGITFEESFKIAIYNGYITSCVVGYDVQYALI</sequence>
<dbReference type="AlphaFoldDB" id="A0A6M3Y0P5"/>
<evidence type="ECO:0000313" key="1">
    <source>
        <dbReference type="EMBL" id="QJI03809.1"/>
    </source>
</evidence>
<organism evidence="1">
    <name type="scientific">viral metagenome</name>
    <dbReference type="NCBI Taxonomy" id="1070528"/>
    <lineage>
        <taxon>unclassified sequences</taxon>
        <taxon>metagenomes</taxon>
        <taxon>organismal metagenomes</taxon>
    </lineage>
</organism>
<reference evidence="1" key="1">
    <citation type="submission" date="2020-03" db="EMBL/GenBank/DDBJ databases">
        <title>The deep terrestrial virosphere.</title>
        <authorList>
            <person name="Holmfeldt K."/>
            <person name="Nilsson E."/>
            <person name="Simone D."/>
            <person name="Lopez-Fernandez M."/>
            <person name="Wu X."/>
            <person name="de Brujin I."/>
            <person name="Lundin D."/>
            <person name="Andersson A."/>
            <person name="Bertilsson S."/>
            <person name="Dopson M."/>
        </authorList>
    </citation>
    <scope>NUCLEOTIDE SEQUENCE</scope>
    <source>
        <strain evidence="1">TM448B05042</strain>
    </source>
</reference>